<accession>A0AAN6QU84</accession>
<evidence type="ECO:0000313" key="4">
    <source>
        <dbReference type="Proteomes" id="UP001175353"/>
    </source>
</evidence>
<sequence>MLALATNTKTMKGSTVFRSWKDYWTSKLHPQLPLSPKESQRLLTALTGSFRRHLDEIHPPTTPNGKPKLGAVSVLTASPHAIYSSTISADKHLASVLTSPLLTRRQANVSTPDENLANAKAELLMNPAKVPVEVLEEYNAKGAATIPIAQLCLHKFEDSLVGLPIDEQREAVAKAEPGRRTLLWLWRSELYRTDTCIHAGFFMHLLTFALMREGLDKYLWEWLCLDKQNNEQHPIDSSESYIRKMHHNARWKGYILQYMALNKIKPAYGQKASIDDALEVFFYASNLREQSISAGTHMRWLPMYPITKLLMGVLTRKRHLYGAVKTENYEEFRRSRNLYSPAVGEDAVAAFDGALLDLHHPEQPSARPMLKLLRHMFGSDLSEQEKRSRYSFAYPVAVSKQFRRWHIMLVRVLHTLRVQRYDAEAAWLRDAITRTLPDLDCNTDEELRKLASDSGWDKSPVGAQAPKQEGSISEPVSVPFPEFT</sequence>
<evidence type="ECO:0000256" key="1">
    <source>
        <dbReference type="SAM" id="MobiDB-lite"/>
    </source>
</evidence>
<evidence type="ECO:0000313" key="3">
    <source>
        <dbReference type="EMBL" id="KAK0989861.1"/>
    </source>
</evidence>
<name>A0AAN6QU84_9PEZI</name>
<protein>
    <submittedName>
        <fullName evidence="3">Uncharacterized protein</fullName>
    </submittedName>
</protein>
<dbReference type="Proteomes" id="UP001168146">
    <property type="component" value="Unassembled WGS sequence"/>
</dbReference>
<comment type="caution">
    <text evidence="3">The sequence shown here is derived from an EMBL/GenBank/DDBJ whole genome shotgun (WGS) entry which is preliminary data.</text>
</comment>
<reference evidence="3" key="2">
    <citation type="submission" date="2023-06" db="EMBL/GenBank/DDBJ databases">
        <title>Black Yeasts Isolated from many extreme environments.</title>
        <authorList>
            <person name="Coleine C."/>
            <person name="Stajich J.E."/>
            <person name="Selbmann L."/>
        </authorList>
    </citation>
    <scope>NUCLEOTIDE SEQUENCE</scope>
    <source>
        <strain evidence="3">CCFEE 5200</strain>
    </source>
</reference>
<keyword evidence="4" id="KW-1185">Reference proteome</keyword>
<organism evidence="3 4">
    <name type="scientific">Friedmanniomyces endolithicus</name>
    <dbReference type="NCBI Taxonomy" id="329885"/>
    <lineage>
        <taxon>Eukaryota</taxon>
        <taxon>Fungi</taxon>
        <taxon>Dikarya</taxon>
        <taxon>Ascomycota</taxon>
        <taxon>Pezizomycotina</taxon>
        <taxon>Dothideomycetes</taxon>
        <taxon>Dothideomycetidae</taxon>
        <taxon>Mycosphaerellales</taxon>
        <taxon>Teratosphaeriaceae</taxon>
        <taxon>Friedmanniomyces</taxon>
    </lineage>
</organism>
<feature type="region of interest" description="Disordered" evidence="1">
    <location>
        <begin position="451"/>
        <end position="484"/>
    </location>
</feature>
<proteinExistence type="predicted"/>
<reference evidence="2" key="1">
    <citation type="submission" date="2021-12" db="EMBL/GenBank/DDBJ databases">
        <title>Black yeast isolated from Biological Soil Crust.</title>
        <authorList>
            <person name="Kurbessoian T."/>
        </authorList>
    </citation>
    <scope>NUCLEOTIDE SEQUENCE</scope>
    <source>
        <strain evidence="2">CCFEE 5208</strain>
    </source>
</reference>
<evidence type="ECO:0000313" key="2">
    <source>
        <dbReference type="EMBL" id="KAK0310888.1"/>
    </source>
</evidence>
<dbReference type="EMBL" id="JAUJLE010000073">
    <property type="protein sequence ID" value="KAK0989861.1"/>
    <property type="molecule type" value="Genomic_DNA"/>
</dbReference>
<dbReference type="AlphaFoldDB" id="A0AAN6QU84"/>
<gene>
    <name evidence="2" type="ORF">LTR82_014635</name>
    <name evidence="3" type="ORF">LTR91_009127</name>
</gene>
<dbReference type="Proteomes" id="UP001175353">
    <property type="component" value="Unassembled WGS sequence"/>
</dbReference>
<dbReference type="EMBL" id="JASUXU010000073">
    <property type="protein sequence ID" value="KAK0310888.1"/>
    <property type="molecule type" value="Genomic_DNA"/>
</dbReference>